<dbReference type="FunFam" id="1.10.357.140:FF:000008">
    <property type="entry name" value="4-hydroxybenzoate octaprenyltransferase"/>
    <property type="match status" value="1"/>
</dbReference>
<evidence type="ECO:0008006" key="10">
    <source>
        <dbReference type="Google" id="ProtNLM"/>
    </source>
</evidence>
<dbReference type="GO" id="GO:0006744">
    <property type="term" value="P:ubiquinone biosynthetic process"/>
    <property type="evidence" value="ECO:0007669"/>
    <property type="project" value="TreeGrafter"/>
</dbReference>
<dbReference type="AlphaFoldDB" id="A0A382HUN6"/>
<evidence type="ECO:0000256" key="1">
    <source>
        <dbReference type="ARBA" id="ARBA00001946"/>
    </source>
</evidence>
<feature type="transmembrane region" description="Helical" evidence="8">
    <location>
        <begin position="131"/>
        <end position="148"/>
    </location>
</feature>
<keyword evidence="6 8" id="KW-1133">Transmembrane helix</keyword>
<keyword evidence="7 8" id="KW-0472">Membrane</keyword>
<dbReference type="Gene3D" id="1.10.357.140">
    <property type="entry name" value="UbiA prenyltransferase"/>
    <property type="match status" value="1"/>
</dbReference>
<gene>
    <name evidence="9" type="ORF">METZ01_LOCUS243055</name>
</gene>
<name>A0A382HUN6_9ZZZZ</name>
<reference evidence="9" key="1">
    <citation type="submission" date="2018-05" db="EMBL/GenBank/DDBJ databases">
        <authorList>
            <person name="Lanie J.A."/>
            <person name="Ng W.-L."/>
            <person name="Kazmierczak K.M."/>
            <person name="Andrzejewski T.M."/>
            <person name="Davidsen T.M."/>
            <person name="Wayne K.J."/>
            <person name="Tettelin H."/>
            <person name="Glass J.I."/>
            <person name="Rusch D."/>
            <person name="Podicherti R."/>
            <person name="Tsui H.-C.T."/>
            <person name="Winkler M.E."/>
        </authorList>
    </citation>
    <scope>NUCLEOTIDE SEQUENCE</scope>
</reference>
<comment type="cofactor">
    <cofactor evidence="1">
        <name>Mg(2+)</name>
        <dbReference type="ChEBI" id="CHEBI:18420"/>
    </cofactor>
</comment>
<feature type="transmembrane region" description="Helical" evidence="8">
    <location>
        <begin position="62"/>
        <end position="83"/>
    </location>
</feature>
<feature type="transmembrane region" description="Helical" evidence="8">
    <location>
        <begin position="155"/>
        <end position="174"/>
    </location>
</feature>
<dbReference type="GO" id="GO:0016765">
    <property type="term" value="F:transferase activity, transferring alkyl or aryl (other than methyl) groups"/>
    <property type="evidence" value="ECO:0007669"/>
    <property type="project" value="InterPro"/>
</dbReference>
<dbReference type="Gene3D" id="1.20.120.1780">
    <property type="entry name" value="UbiA prenyltransferase"/>
    <property type="match status" value="1"/>
</dbReference>
<feature type="transmembrane region" description="Helical" evidence="8">
    <location>
        <begin position="278"/>
        <end position="300"/>
    </location>
</feature>
<dbReference type="CDD" id="cd13959">
    <property type="entry name" value="PT_UbiA_COQ2"/>
    <property type="match status" value="1"/>
</dbReference>
<feature type="transmembrane region" description="Helical" evidence="8">
    <location>
        <begin position="109"/>
        <end position="125"/>
    </location>
</feature>
<dbReference type="InterPro" id="IPR039653">
    <property type="entry name" value="Prenyltransferase"/>
</dbReference>
<feature type="transmembrane region" description="Helical" evidence="8">
    <location>
        <begin position="224"/>
        <end position="244"/>
    </location>
</feature>
<dbReference type="GO" id="GO:0005886">
    <property type="term" value="C:plasma membrane"/>
    <property type="evidence" value="ECO:0007669"/>
    <property type="project" value="TreeGrafter"/>
</dbReference>
<accession>A0A382HUN6</accession>
<dbReference type="InterPro" id="IPR000537">
    <property type="entry name" value="UbiA_prenyltransferase"/>
</dbReference>
<evidence type="ECO:0000256" key="6">
    <source>
        <dbReference type="ARBA" id="ARBA00022989"/>
    </source>
</evidence>
<evidence type="ECO:0000256" key="4">
    <source>
        <dbReference type="ARBA" id="ARBA00022679"/>
    </source>
</evidence>
<feature type="transmembrane region" description="Helical" evidence="8">
    <location>
        <begin position="180"/>
        <end position="203"/>
    </location>
</feature>
<feature type="transmembrane region" description="Helical" evidence="8">
    <location>
        <begin position="35"/>
        <end position="56"/>
    </location>
</feature>
<dbReference type="EMBL" id="UINC01063025">
    <property type="protein sequence ID" value="SVB90201.1"/>
    <property type="molecule type" value="Genomic_DNA"/>
</dbReference>
<dbReference type="InterPro" id="IPR006371">
    <property type="entry name" value="Polyprenyltransferase_UbiA-li"/>
</dbReference>
<feature type="transmembrane region" description="Helical" evidence="8">
    <location>
        <begin position="250"/>
        <end position="266"/>
    </location>
</feature>
<dbReference type="Pfam" id="PF01040">
    <property type="entry name" value="UbiA"/>
    <property type="match status" value="1"/>
</dbReference>
<evidence type="ECO:0000256" key="7">
    <source>
        <dbReference type="ARBA" id="ARBA00023136"/>
    </source>
</evidence>
<dbReference type="FunFam" id="1.20.120.1780:FF:000001">
    <property type="entry name" value="4-hydroxybenzoate octaprenyltransferase"/>
    <property type="match status" value="1"/>
</dbReference>
<keyword evidence="5 8" id="KW-0812">Transmembrane</keyword>
<dbReference type="PANTHER" id="PTHR11048">
    <property type="entry name" value="PRENYLTRANSFERASES"/>
    <property type="match status" value="1"/>
</dbReference>
<sequence length="305" mass="34138">MVLVVRFLTCFFLSFLGDWLNFFKKIKIIFTDIKIAHTVFALPFAVMSAFLAAKGMPDFDKLIWILIAMFTARNGAMAFNRIADTKIDRLNPRTKDRALPAGKSTAKQYWVFLILSSLVFLLSAYMLNSLAFALSPVALGIVFGYSFAKRFTSLSHLWLGVAISIAPVGAWVAIREAISIEPLVLGAAVVFWLVGFDIIYSCMDVDSDKVNNLHSIPRKFGVRTALKVAFASHLIMILFLTLLLFIPVLGWVYFSGVILTAGLLFYEHSLVKEDDLSLVNVAFFNINGIISVLLMFFVIVDSTWY</sequence>
<comment type="similarity">
    <text evidence="3">Belongs to the UbiA prenyltransferase family.</text>
</comment>
<evidence type="ECO:0000313" key="9">
    <source>
        <dbReference type="EMBL" id="SVB90201.1"/>
    </source>
</evidence>
<keyword evidence="4" id="KW-0808">Transferase</keyword>
<dbReference type="NCBIfam" id="TIGR01475">
    <property type="entry name" value="ubiA_other"/>
    <property type="match status" value="1"/>
</dbReference>
<proteinExistence type="inferred from homology"/>
<dbReference type="PANTHER" id="PTHR11048:SF28">
    <property type="entry name" value="4-HYDROXYBENZOATE POLYPRENYLTRANSFERASE, MITOCHONDRIAL"/>
    <property type="match status" value="1"/>
</dbReference>
<evidence type="ECO:0000256" key="2">
    <source>
        <dbReference type="ARBA" id="ARBA00004141"/>
    </source>
</evidence>
<comment type="subcellular location">
    <subcellularLocation>
        <location evidence="2">Membrane</location>
        <topology evidence="2">Multi-pass membrane protein</topology>
    </subcellularLocation>
</comment>
<evidence type="ECO:0000256" key="3">
    <source>
        <dbReference type="ARBA" id="ARBA00005985"/>
    </source>
</evidence>
<evidence type="ECO:0000256" key="8">
    <source>
        <dbReference type="SAM" id="Phobius"/>
    </source>
</evidence>
<organism evidence="9">
    <name type="scientific">marine metagenome</name>
    <dbReference type="NCBI Taxonomy" id="408172"/>
    <lineage>
        <taxon>unclassified sequences</taxon>
        <taxon>metagenomes</taxon>
        <taxon>ecological metagenomes</taxon>
    </lineage>
</organism>
<protein>
    <recommendedName>
        <fullName evidence="10">4-hydroxybenzoate polyprenyltransferase</fullName>
    </recommendedName>
</protein>
<evidence type="ECO:0000256" key="5">
    <source>
        <dbReference type="ARBA" id="ARBA00022692"/>
    </source>
</evidence>
<feature type="transmembrane region" description="Helical" evidence="8">
    <location>
        <begin position="6"/>
        <end position="23"/>
    </location>
</feature>
<dbReference type="InterPro" id="IPR044878">
    <property type="entry name" value="UbiA_sf"/>
</dbReference>